<evidence type="ECO:0000313" key="3">
    <source>
        <dbReference type="EMBL" id="AMY71262.1"/>
    </source>
</evidence>
<dbReference type="Proteomes" id="UP000076128">
    <property type="component" value="Chromosome"/>
</dbReference>
<dbReference type="PATRIC" id="fig|1335048.3.peg.4202"/>
<name>A0A159Z778_9RHOB</name>
<dbReference type="InterPro" id="IPR011010">
    <property type="entry name" value="DNA_brk_join_enz"/>
</dbReference>
<evidence type="ECO:0000313" key="4">
    <source>
        <dbReference type="Proteomes" id="UP000076128"/>
    </source>
</evidence>
<dbReference type="EMBL" id="CP012661">
    <property type="protein sequence ID" value="AMY71262.1"/>
    <property type="molecule type" value="Genomic_DNA"/>
</dbReference>
<dbReference type="InterPro" id="IPR002104">
    <property type="entry name" value="Integrase_catalytic"/>
</dbReference>
<dbReference type="GO" id="GO:0015074">
    <property type="term" value="P:DNA integration"/>
    <property type="evidence" value="ECO:0007669"/>
    <property type="project" value="InterPro"/>
</dbReference>
<dbReference type="GO" id="GO:0003677">
    <property type="term" value="F:DNA binding"/>
    <property type="evidence" value="ECO:0007669"/>
    <property type="project" value="InterPro"/>
</dbReference>
<dbReference type="AlphaFoldDB" id="A0A159Z778"/>
<sequence length="148" mass="16466">MLPLWKETQAAIRAWLAVRPNDVGPELFLNRDGGPMTRDGFAYRLRQYVAVAERATPSIANKHVTPHVLRHSCAMHTLQATGDVRKVALWLGHASLQTTEMYLRADPTEKLALLEAHHAPLIKPGKFRPPSDKLMAILAAATSTKTRQ</sequence>
<organism evidence="3 4">
    <name type="scientific">Frigidibacter mobilis</name>
    <dbReference type="NCBI Taxonomy" id="1335048"/>
    <lineage>
        <taxon>Bacteria</taxon>
        <taxon>Pseudomonadati</taxon>
        <taxon>Pseudomonadota</taxon>
        <taxon>Alphaproteobacteria</taxon>
        <taxon>Rhodobacterales</taxon>
        <taxon>Paracoccaceae</taxon>
        <taxon>Frigidibacter</taxon>
    </lineage>
</organism>
<evidence type="ECO:0000259" key="2">
    <source>
        <dbReference type="PROSITE" id="PS51898"/>
    </source>
</evidence>
<dbReference type="SUPFAM" id="SSF56349">
    <property type="entry name" value="DNA breaking-rejoining enzymes"/>
    <property type="match status" value="1"/>
</dbReference>
<accession>A0A159Z778</accession>
<gene>
    <name evidence="3" type="ORF">AKL17_4040</name>
</gene>
<keyword evidence="1" id="KW-0233">DNA recombination</keyword>
<dbReference type="RefSeq" id="WP_335339705.1">
    <property type="nucleotide sequence ID" value="NZ_CP012661.1"/>
</dbReference>
<dbReference type="Pfam" id="PF00589">
    <property type="entry name" value="Phage_integrase"/>
    <property type="match status" value="1"/>
</dbReference>
<dbReference type="PROSITE" id="PS51898">
    <property type="entry name" value="TYR_RECOMBINASE"/>
    <property type="match status" value="1"/>
</dbReference>
<feature type="domain" description="Tyr recombinase" evidence="2">
    <location>
        <begin position="1"/>
        <end position="115"/>
    </location>
</feature>
<reference evidence="3 4" key="1">
    <citation type="submission" date="2015-09" db="EMBL/GenBank/DDBJ databases">
        <title>Complete genome sequence of Defluviimonas alba cai42t isolated from an oilfield in Xinjiang.</title>
        <authorList>
            <person name="Geng S."/>
            <person name="Pan X."/>
            <person name="Wu X."/>
        </authorList>
    </citation>
    <scope>NUCLEOTIDE SEQUENCE [LARGE SCALE GENOMIC DNA]</scope>
    <source>
        <strain evidence="4">cai42</strain>
    </source>
</reference>
<protein>
    <submittedName>
        <fullName evidence="3">Integrase family protein</fullName>
    </submittedName>
</protein>
<dbReference type="Gene3D" id="1.10.443.10">
    <property type="entry name" value="Intergrase catalytic core"/>
    <property type="match status" value="1"/>
</dbReference>
<dbReference type="STRING" id="1335048.AKL17_4040"/>
<dbReference type="KEGG" id="daa:AKL17_4040"/>
<dbReference type="InterPro" id="IPR013762">
    <property type="entry name" value="Integrase-like_cat_sf"/>
</dbReference>
<dbReference type="GO" id="GO:0006310">
    <property type="term" value="P:DNA recombination"/>
    <property type="evidence" value="ECO:0007669"/>
    <property type="project" value="UniProtKB-KW"/>
</dbReference>
<proteinExistence type="predicted"/>
<evidence type="ECO:0000256" key="1">
    <source>
        <dbReference type="ARBA" id="ARBA00023172"/>
    </source>
</evidence>
<keyword evidence="4" id="KW-1185">Reference proteome</keyword>